<keyword evidence="9" id="KW-0175">Coiled coil</keyword>
<keyword evidence="3" id="KW-0597">Phosphoprotein</keyword>
<feature type="coiled-coil region" evidence="9">
    <location>
        <begin position="145"/>
        <end position="175"/>
    </location>
</feature>
<dbReference type="GO" id="GO:0046983">
    <property type="term" value="F:protein dimerization activity"/>
    <property type="evidence" value="ECO:0007669"/>
    <property type="project" value="InterPro"/>
</dbReference>
<dbReference type="InterPro" id="IPR036890">
    <property type="entry name" value="HATPase_C_sf"/>
</dbReference>
<feature type="transmembrane region" description="Helical" evidence="10">
    <location>
        <begin position="127"/>
        <end position="146"/>
    </location>
</feature>
<dbReference type="AlphaFoldDB" id="A0A543PCS6"/>
<dbReference type="Pfam" id="PF02518">
    <property type="entry name" value="HATPase_c"/>
    <property type="match status" value="1"/>
</dbReference>
<dbReference type="Gene3D" id="1.20.5.1930">
    <property type="match status" value="1"/>
</dbReference>
<protein>
    <recommendedName>
        <fullName evidence="2">histidine kinase</fullName>
        <ecNumber evidence="2">2.7.13.3</ecNumber>
    </recommendedName>
</protein>
<keyword evidence="4" id="KW-0808">Transferase</keyword>
<dbReference type="Proteomes" id="UP000319865">
    <property type="component" value="Unassembled WGS sequence"/>
</dbReference>
<feature type="transmembrane region" description="Helical" evidence="10">
    <location>
        <begin position="20"/>
        <end position="46"/>
    </location>
</feature>
<dbReference type="EC" id="2.7.13.3" evidence="2"/>
<evidence type="ECO:0000256" key="6">
    <source>
        <dbReference type="ARBA" id="ARBA00022777"/>
    </source>
</evidence>
<name>A0A543PCS6_9ACTN</name>
<keyword evidence="10" id="KW-1133">Transmembrane helix</keyword>
<gene>
    <name evidence="12" type="ORF">FHU33_1261</name>
</gene>
<dbReference type="InterPro" id="IPR050482">
    <property type="entry name" value="Sensor_HK_TwoCompSys"/>
</dbReference>
<sequence length="379" mass="39511">MDESRRRPALPIWSDVVLAAAFLAVSAAQIAVAPIAGPVVSVVVALGCTVPIAWRRTAPAAAALAMTAVWIIPTPEGYLLLGYVIAAVLYYSLGAYEPRPWRVVVVTAVGVTVGVVVTLLGPEIWQAAIGSVLAVAGPAAAGRLVAHQRAQNARLEELTEQLVQERTAAERAAAAEERARIARELHDVIGHEVTVIALQADAAAAALAKAPERAAAPVAAIRRSAAEALDEMRRVVGMLRAAEEDDDLRPQPGLTDLPALVERTRSTDTDVVLDLRPPQVPVPQSVQVAVYRVVQESLTNARRHAPGSAVRVRVDVDAGAVCVEVVSSGGGQGRTPGGGHGLAGMHERVRMHGGELEAGPTVDGFAVSARLPLGVRAAP</sequence>
<evidence type="ECO:0000313" key="12">
    <source>
        <dbReference type="EMBL" id="TQN41876.1"/>
    </source>
</evidence>
<dbReference type="InterPro" id="IPR011712">
    <property type="entry name" value="Sig_transdc_His_kin_sub3_dim/P"/>
</dbReference>
<comment type="caution">
    <text evidence="12">The sequence shown here is derived from an EMBL/GenBank/DDBJ whole genome shotgun (WGS) entry which is preliminary data.</text>
</comment>
<evidence type="ECO:0000256" key="7">
    <source>
        <dbReference type="ARBA" id="ARBA00022840"/>
    </source>
</evidence>
<keyword evidence="7" id="KW-0067">ATP-binding</keyword>
<dbReference type="InterPro" id="IPR055558">
    <property type="entry name" value="DUF7134"/>
</dbReference>
<evidence type="ECO:0000259" key="11">
    <source>
        <dbReference type="SMART" id="SM00387"/>
    </source>
</evidence>
<dbReference type="GO" id="GO:0005524">
    <property type="term" value="F:ATP binding"/>
    <property type="evidence" value="ECO:0007669"/>
    <property type="project" value="UniProtKB-KW"/>
</dbReference>
<organism evidence="12 13">
    <name type="scientific">Blastococcus colisei</name>
    <dbReference type="NCBI Taxonomy" id="1564162"/>
    <lineage>
        <taxon>Bacteria</taxon>
        <taxon>Bacillati</taxon>
        <taxon>Actinomycetota</taxon>
        <taxon>Actinomycetes</taxon>
        <taxon>Geodermatophilales</taxon>
        <taxon>Geodermatophilaceae</taxon>
        <taxon>Blastococcus</taxon>
    </lineage>
</organism>
<proteinExistence type="predicted"/>
<keyword evidence="6 12" id="KW-0418">Kinase</keyword>
<dbReference type="PANTHER" id="PTHR24421:SF10">
    <property type="entry name" value="NITRATE_NITRITE SENSOR PROTEIN NARQ"/>
    <property type="match status" value="1"/>
</dbReference>
<reference evidence="12 13" key="1">
    <citation type="submission" date="2019-06" db="EMBL/GenBank/DDBJ databases">
        <title>Sequencing the genomes of 1000 actinobacteria strains.</title>
        <authorList>
            <person name="Klenk H.-P."/>
        </authorList>
    </citation>
    <scope>NUCLEOTIDE SEQUENCE [LARGE SCALE GENOMIC DNA]</scope>
    <source>
        <strain evidence="12 13">DSM 46837</strain>
    </source>
</reference>
<keyword evidence="5" id="KW-0547">Nucleotide-binding</keyword>
<evidence type="ECO:0000256" key="9">
    <source>
        <dbReference type="SAM" id="Coils"/>
    </source>
</evidence>
<dbReference type="Pfam" id="PF07730">
    <property type="entry name" value="HisKA_3"/>
    <property type="match status" value="1"/>
</dbReference>
<dbReference type="GO" id="GO:0016020">
    <property type="term" value="C:membrane"/>
    <property type="evidence" value="ECO:0007669"/>
    <property type="project" value="InterPro"/>
</dbReference>
<keyword evidence="10" id="KW-0812">Transmembrane</keyword>
<dbReference type="Gene3D" id="3.30.565.10">
    <property type="entry name" value="Histidine kinase-like ATPase, C-terminal domain"/>
    <property type="match status" value="1"/>
</dbReference>
<keyword evidence="13" id="KW-1185">Reference proteome</keyword>
<dbReference type="EMBL" id="VFQE01000001">
    <property type="protein sequence ID" value="TQN41876.1"/>
    <property type="molecule type" value="Genomic_DNA"/>
</dbReference>
<evidence type="ECO:0000256" key="3">
    <source>
        <dbReference type="ARBA" id="ARBA00022553"/>
    </source>
</evidence>
<comment type="catalytic activity">
    <reaction evidence="1">
        <text>ATP + protein L-histidine = ADP + protein N-phospho-L-histidine.</text>
        <dbReference type="EC" id="2.7.13.3"/>
    </reaction>
</comment>
<dbReference type="SUPFAM" id="SSF55874">
    <property type="entry name" value="ATPase domain of HSP90 chaperone/DNA topoisomerase II/histidine kinase"/>
    <property type="match status" value="1"/>
</dbReference>
<dbReference type="RefSeq" id="WP_170182336.1">
    <property type="nucleotide sequence ID" value="NZ_VFQE01000001.1"/>
</dbReference>
<dbReference type="Pfam" id="PF23539">
    <property type="entry name" value="DUF7134"/>
    <property type="match status" value="1"/>
</dbReference>
<accession>A0A543PCS6</accession>
<evidence type="ECO:0000256" key="8">
    <source>
        <dbReference type="ARBA" id="ARBA00023012"/>
    </source>
</evidence>
<dbReference type="InterPro" id="IPR003594">
    <property type="entry name" value="HATPase_dom"/>
</dbReference>
<evidence type="ECO:0000256" key="5">
    <source>
        <dbReference type="ARBA" id="ARBA00022741"/>
    </source>
</evidence>
<evidence type="ECO:0000256" key="10">
    <source>
        <dbReference type="SAM" id="Phobius"/>
    </source>
</evidence>
<feature type="transmembrane region" description="Helical" evidence="10">
    <location>
        <begin position="103"/>
        <end position="121"/>
    </location>
</feature>
<evidence type="ECO:0000256" key="2">
    <source>
        <dbReference type="ARBA" id="ARBA00012438"/>
    </source>
</evidence>
<dbReference type="PANTHER" id="PTHR24421">
    <property type="entry name" value="NITRATE/NITRITE SENSOR PROTEIN NARX-RELATED"/>
    <property type="match status" value="1"/>
</dbReference>
<dbReference type="SMART" id="SM00387">
    <property type="entry name" value="HATPase_c"/>
    <property type="match status" value="1"/>
</dbReference>
<evidence type="ECO:0000256" key="1">
    <source>
        <dbReference type="ARBA" id="ARBA00000085"/>
    </source>
</evidence>
<feature type="transmembrane region" description="Helical" evidence="10">
    <location>
        <begin position="78"/>
        <end position="96"/>
    </location>
</feature>
<dbReference type="GO" id="GO:0000155">
    <property type="term" value="F:phosphorelay sensor kinase activity"/>
    <property type="evidence" value="ECO:0007669"/>
    <property type="project" value="InterPro"/>
</dbReference>
<keyword evidence="10" id="KW-0472">Membrane</keyword>
<keyword evidence="8" id="KW-0902">Two-component regulatory system</keyword>
<feature type="domain" description="Histidine kinase/HSP90-like ATPase" evidence="11">
    <location>
        <begin position="285"/>
        <end position="375"/>
    </location>
</feature>
<dbReference type="CDD" id="cd16917">
    <property type="entry name" value="HATPase_UhpB-NarQ-NarX-like"/>
    <property type="match status" value="1"/>
</dbReference>
<evidence type="ECO:0000313" key="13">
    <source>
        <dbReference type="Proteomes" id="UP000319865"/>
    </source>
</evidence>
<evidence type="ECO:0000256" key="4">
    <source>
        <dbReference type="ARBA" id="ARBA00022679"/>
    </source>
</evidence>